<dbReference type="FunFam" id="3.40.50.300:FF:003500">
    <property type="entry name" value="ADP-ribosylation factor 1"/>
    <property type="match status" value="1"/>
</dbReference>
<sequence length="504" mass="57922">MGILFTRMLSSLFGNREARILVLGLDNAGKTTILYRLQMGEVVSTIPTIGFNVETVQYNNIKLQVWDLVTLVSWTDKYQVIMTFSIFCRPYWRCYFPNTQAIIYVVDSSDTDRLVTAKDEFHAILEEHIVEISRTVQDARQRPLHTADNPTSAEYDPSRGSEVRPKLPSSGTMAPRYSKMEFPTYSREGDPLSWVKRCEKFFTNQRTTEADKVGLAAFHLVGEAQLWFDQVEQEEPEMTWKQFRDHCHIRFGPPLSNNPLGELVNLKQTCSIEDYQRQFQSHLAWTSDLRPQQQVDLFTAGLVEDLRIDIVLQKPENLGIAMNMARALERKQCFHQGPPLAKTRTPDIRKETPPVSFFKRLTRAEMAERRAKCLCFNYDESYSTGHKCKRLFWIEVPDDDKEGEEEGEEEELKGAVVLVYANKQHLAVNKMLVGKKLIKKTCFVELIYTDMQDLPGALDDAAITEALELHKIKNRQWAIFKTSAIKGEGLFEGLDWLSNTLKSG</sequence>
<keyword evidence="4" id="KW-0519">Myristate</keyword>
<protein>
    <recommendedName>
        <fullName evidence="14">Ty3 transposon capsid-like protein domain-containing protein</fullName>
    </recommendedName>
</protein>
<reference evidence="15 16" key="1">
    <citation type="submission" date="2020-08" db="EMBL/GenBank/DDBJ databases">
        <title>Plant Genome Project.</title>
        <authorList>
            <person name="Zhang R.-G."/>
        </authorList>
    </citation>
    <scope>NUCLEOTIDE SEQUENCE [LARGE SCALE GENOMIC DNA]</scope>
    <source>
        <tissue evidence="15">Rhizome</tissue>
    </source>
</reference>
<accession>A0A8J5F8K6</accession>
<feature type="compositionally biased region" description="Basic and acidic residues" evidence="13">
    <location>
        <begin position="156"/>
        <end position="165"/>
    </location>
</feature>
<dbReference type="SMART" id="SM00178">
    <property type="entry name" value="SAR"/>
    <property type="match status" value="1"/>
</dbReference>
<evidence type="ECO:0000256" key="3">
    <source>
        <dbReference type="ARBA" id="ARBA00022448"/>
    </source>
</evidence>
<keyword evidence="16" id="KW-1185">Reference proteome</keyword>
<dbReference type="Gene3D" id="3.40.50.300">
    <property type="entry name" value="P-loop containing nucleotide triphosphate hydrolases"/>
    <property type="match status" value="2"/>
</dbReference>
<evidence type="ECO:0000256" key="4">
    <source>
        <dbReference type="ARBA" id="ARBA00022707"/>
    </source>
</evidence>
<dbReference type="SUPFAM" id="SSF52540">
    <property type="entry name" value="P-loop containing nucleoside triphosphate hydrolases"/>
    <property type="match status" value="2"/>
</dbReference>
<keyword evidence="12" id="KW-0479">Metal-binding</keyword>
<keyword evidence="12" id="KW-0460">Magnesium</keyword>
<dbReference type="Pfam" id="PF19259">
    <property type="entry name" value="Ty3_capsid"/>
    <property type="match status" value="1"/>
</dbReference>
<keyword evidence="9 11" id="KW-0342">GTP-binding</keyword>
<dbReference type="SMART" id="SM00177">
    <property type="entry name" value="ARF"/>
    <property type="match status" value="1"/>
</dbReference>
<dbReference type="EMBL" id="JACMSC010000016">
    <property type="protein sequence ID" value="KAG6480980.1"/>
    <property type="molecule type" value="Genomic_DNA"/>
</dbReference>
<feature type="binding site" evidence="12">
    <location>
        <position position="48"/>
    </location>
    <ligand>
        <name>Mg(2+)</name>
        <dbReference type="ChEBI" id="CHEBI:18420"/>
    </ligand>
</feature>
<comment type="similarity">
    <text evidence="2">Belongs to the small GTPase superfamily. Arf family.</text>
</comment>
<dbReference type="GO" id="GO:0016004">
    <property type="term" value="F:phospholipase activator activity"/>
    <property type="evidence" value="ECO:0007669"/>
    <property type="project" value="UniProtKB-ARBA"/>
</dbReference>
<keyword evidence="5 11" id="KW-0547">Nucleotide-binding</keyword>
<evidence type="ECO:0000313" key="16">
    <source>
        <dbReference type="Proteomes" id="UP000734854"/>
    </source>
</evidence>
<dbReference type="GO" id="GO:0046872">
    <property type="term" value="F:metal ion binding"/>
    <property type="evidence" value="ECO:0007669"/>
    <property type="project" value="UniProtKB-KW"/>
</dbReference>
<dbReference type="GO" id="GO:0015031">
    <property type="term" value="P:protein transport"/>
    <property type="evidence" value="ECO:0007669"/>
    <property type="project" value="UniProtKB-KW"/>
</dbReference>
<dbReference type="InterPro" id="IPR024156">
    <property type="entry name" value="Small_GTPase_ARF"/>
</dbReference>
<evidence type="ECO:0000313" key="15">
    <source>
        <dbReference type="EMBL" id="KAG6480980.1"/>
    </source>
</evidence>
<comment type="subcellular location">
    <subcellularLocation>
        <location evidence="1">Golgi apparatus</location>
    </subcellularLocation>
</comment>
<feature type="binding site" evidence="11">
    <location>
        <begin position="24"/>
        <end position="31"/>
    </location>
    <ligand>
        <name>GTP</name>
        <dbReference type="ChEBI" id="CHEBI:37565"/>
    </ligand>
</feature>
<dbReference type="GO" id="GO:0003924">
    <property type="term" value="F:GTPase activity"/>
    <property type="evidence" value="ECO:0007669"/>
    <property type="project" value="InterPro"/>
</dbReference>
<evidence type="ECO:0000256" key="8">
    <source>
        <dbReference type="ARBA" id="ARBA00023034"/>
    </source>
</evidence>
<organism evidence="15 16">
    <name type="scientific">Zingiber officinale</name>
    <name type="common">Ginger</name>
    <name type="synonym">Amomum zingiber</name>
    <dbReference type="NCBI Taxonomy" id="94328"/>
    <lineage>
        <taxon>Eukaryota</taxon>
        <taxon>Viridiplantae</taxon>
        <taxon>Streptophyta</taxon>
        <taxon>Embryophyta</taxon>
        <taxon>Tracheophyta</taxon>
        <taxon>Spermatophyta</taxon>
        <taxon>Magnoliopsida</taxon>
        <taxon>Liliopsida</taxon>
        <taxon>Zingiberales</taxon>
        <taxon>Zingiberaceae</taxon>
        <taxon>Zingiber</taxon>
    </lineage>
</organism>
<keyword evidence="10" id="KW-0449">Lipoprotein</keyword>
<evidence type="ECO:0000256" key="13">
    <source>
        <dbReference type="SAM" id="MobiDB-lite"/>
    </source>
</evidence>
<evidence type="ECO:0000259" key="14">
    <source>
        <dbReference type="Pfam" id="PF19259"/>
    </source>
</evidence>
<dbReference type="InterPro" id="IPR027417">
    <property type="entry name" value="P-loop_NTPase"/>
</dbReference>
<feature type="region of interest" description="Disordered" evidence="13">
    <location>
        <begin position="140"/>
        <end position="171"/>
    </location>
</feature>
<dbReference type="InterPro" id="IPR006689">
    <property type="entry name" value="Small_GTPase_ARF/SAR"/>
</dbReference>
<evidence type="ECO:0000256" key="7">
    <source>
        <dbReference type="ARBA" id="ARBA00022927"/>
    </source>
</evidence>
<dbReference type="PRINTS" id="PR00328">
    <property type="entry name" value="SAR1GTPBP"/>
</dbReference>
<dbReference type="Proteomes" id="UP000734854">
    <property type="component" value="Unassembled WGS sequence"/>
</dbReference>
<keyword evidence="6" id="KW-0931">ER-Golgi transport</keyword>
<evidence type="ECO:0000256" key="5">
    <source>
        <dbReference type="ARBA" id="ARBA00022741"/>
    </source>
</evidence>
<comment type="caution">
    <text evidence="15">The sequence shown here is derived from an EMBL/GenBank/DDBJ whole genome shotgun (WGS) entry which is preliminary data.</text>
</comment>
<dbReference type="PROSITE" id="PS51417">
    <property type="entry name" value="ARF"/>
    <property type="match status" value="1"/>
</dbReference>
<keyword evidence="7" id="KW-0653">Protein transport</keyword>
<dbReference type="AlphaFoldDB" id="A0A8J5F8K6"/>
<evidence type="ECO:0000256" key="12">
    <source>
        <dbReference type="PIRSR" id="PIRSR606689-2"/>
    </source>
</evidence>
<dbReference type="Pfam" id="PF00025">
    <property type="entry name" value="Arf"/>
    <property type="match status" value="2"/>
</dbReference>
<dbReference type="PANTHER" id="PTHR11711">
    <property type="entry name" value="ADP RIBOSYLATION FACTOR-RELATED"/>
    <property type="match status" value="1"/>
</dbReference>
<gene>
    <name evidence="15" type="ORF">ZIOFF_057571</name>
</gene>
<evidence type="ECO:0000256" key="11">
    <source>
        <dbReference type="PIRSR" id="PIRSR606689-1"/>
    </source>
</evidence>
<dbReference type="GO" id="GO:0005794">
    <property type="term" value="C:Golgi apparatus"/>
    <property type="evidence" value="ECO:0007669"/>
    <property type="project" value="UniProtKB-SubCell"/>
</dbReference>
<keyword evidence="3" id="KW-0813">Transport</keyword>
<feature type="domain" description="Ty3 transposon capsid-like protein" evidence="14">
    <location>
        <begin position="201"/>
        <end position="326"/>
    </location>
</feature>
<evidence type="ECO:0000256" key="1">
    <source>
        <dbReference type="ARBA" id="ARBA00004555"/>
    </source>
</evidence>
<evidence type="ECO:0000256" key="9">
    <source>
        <dbReference type="ARBA" id="ARBA00023134"/>
    </source>
</evidence>
<feature type="binding site" evidence="12">
    <location>
        <position position="31"/>
    </location>
    <ligand>
        <name>Mg(2+)</name>
        <dbReference type="ChEBI" id="CHEBI:18420"/>
    </ligand>
</feature>
<dbReference type="GO" id="GO:0005525">
    <property type="term" value="F:GTP binding"/>
    <property type="evidence" value="ECO:0007669"/>
    <property type="project" value="UniProtKB-KW"/>
</dbReference>
<evidence type="ECO:0000256" key="6">
    <source>
        <dbReference type="ARBA" id="ARBA00022892"/>
    </source>
</evidence>
<dbReference type="GO" id="GO:0016192">
    <property type="term" value="P:vesicle-mediated transport"/>
    <property type="evidence" value="ECO:0007669"/>
    <property type="project" value="UniProtKB-KW"/>
</dbReference>
<evidence type="ECO:0000256" key="2">
    <source>
        <dbReference type="ARBA" id="ARBA00010290"/>
    </source>
</evidence>
<name>A0A8J5F8K6_ZINOF</name>
<keyword evidence="8" id="KW-0333">Golgi apparatus</keyword>
<dbReference type="InterPro" id="IPR045358">
    <property type="entry name" value="Ty3_capsid"/>
</dbReference>
<proteinExistence type="inferred from homology"/>
<evidence type="ECO:0000256" key="10">
    <source>
        <dbReference type="ARBA" id="ARBA00023288"/>
    </source>
</evidence>